<dbReference type="SUPFAM" id="SSF51445">
    <property type="entry name" value="(Trans)glycosidases"/>
    <property type="match status" value="1"/>
</dbReference>
<dbReference type="RefSeq" id="WP_345972420.1">
    <property type="nucleotide sequence ID" value="NZ_CP147920.1"/>
</dbReference>
<reference evidence="2 3" key="1">
    <citation type="submission" date="2024-03" db="EMBL/GenBank/DDBJ databases">
        <title>Sulfurimonas sp. HSL3-1.</title>
        <authorList>
            <person name="Wang S."/>
        </authorList>
    </citation>
    <scope>NUCLEOTIDE SEQUENCE [LARGE SCALE GENOMIC DNA]</scope>
    <source>
        <strain evidence="2 3">HSL3-1</strain>
    </source>
</reference>
<dbReference type="EMBL" id="CP147920">
    <property type="protein sequence ID" value="XAU14773.1"/>
    <property type="molecule type" value="Genomic_DNA"/>
</dbReference>
<keyword evidence="1" id="KW-0812">Transmembrane</keyword>
<evidence type="ECO:0000313" key="2">
    <source>
        <dbReference type="EMBL" id="XAU14773.1"/>
    </source>
</evidence>
<organism evidence="2 3">
    <name type="scientific">Sulfurimonas diazotrophicus</name>
    <dbReference type="NCBI Taxonomy" id="3131939"/>
    <lineage>
        <taxon>Bacteria</taxon>
        <taxon>Pseudomonadati</taxon>
        <taxon>Campylobacterota</taxon>
        <taxon>Epsilonproteobacteria</taxon>
        <taxon>Campylobacterales</taxon>
        <taxon>Sulfurimonadaceae</taxon>
        <taxon>Sulfurimonas</taxon>
    </lineage>
</organism>
<accession>A0ABZ3H9J6</accession>
<evidence type="ECO:0000313" key="3">
    <source>
        <dbReference type="Proteomes" id="UP001447842"/>
    </source>
</evidence>
<dbReference type="InterPro" id="IPR017853">
    <property type="entry name" value="GH"/>
</dbReference>
<gene>
    <name evidence="2" type="ORF">WCY31_11075</name>
</gene>
<keyword evidence="1" id="KW-1133">Transmembrane helix</keyword>
<feature type="transmembrane region" description="Helical" evidence="1">
    <location>
        <begin position="33"/>
        <end position="55"/>
    </location>
</feature>
<dbReference type="Proteomes" id="UP001447842">
    <property type="component" value="Chromosome"/>
</dbReference>
<name>A0ABZ3H9J6_9BACT</name>
<dbReference type="GO" id="GO:0016787">
    <property type="term" value="F:hydrolase activity"/>
    <property type="evidence" value="ECO:0007669"/>
    <property type="project" value="UniProtKB-KW"/>
</dbReference>
<protein>
    <submittedName>
        <fullName evidence="2">Glycosyl hydrolase</fullName>
    </submittedName>
</protein>
<dbReference type="Gene3D" id="3.20.20.80">
    <property type="entry name" value="Glycosidases"/>
    <property type="match status" value="1"/>
</dbReference>
<proteinExistence type="predicted"/>
<keyword evidence="2" id="KW-0378">Hydrolase</keyword>
<keyword evidence="3" id="KW-1185">Reference proteome</keyword>
<keyword evidence="1" id="KW-0472">Membrane</keyword>
<sequence length="420" mass="48277">MKPPYAWDFHSDQPYQLKDRPLKRRLRKAQRASLVKTALSGLLWLPLALLAMPFLRRHPIDAPHFAGLIVDPLRAPDATLEALPSLDVEELLIRVKLWERSELDAIVSFVRQLEGKRLFFVLMQDREHIEDAALRKETLEQTFTALAPFGNRFQIGTTLNRAKWGFASVNEYLDFFKTAQQLRDDAFPELQLIGPGVIDFEYHFAAHALFNLRGVRFDAVNALLYVDRRGAPENTQAGCDLPCKINFLSSLTMLSPRAKRPLYLTETNWPLTGTAPYAPTSEKECVDEETYASYMVRYYLLALATQQVATVYWHQLAAPGYGLVDTRDGWRERPAFHAFKTMTSLLKEARHIALQQRRERFEMVLQRPDGLLRIFWTNDEAYTQHFAEPRRFIGRDGRTFTTDALAVSGAPVYLIEKDEA</sequence>
<evidence type="ECO:0000256" key="1">
    <source>
        <dbReference type="SAM" id="Phobius"/>
    </source>
</evidence>